<gene>
    <name evidence="1" type="ORF">HK12_00205</name>
</gene>
<evidence type="ECO:0000313" key="2">
    <source>
        <dbReference type="Proteomes" id="UP000194639"/>
    </source>
</evidence>
<evidence type="ECO:0000313" key="1">
    <source>
        <dbReference type="EMBL" id="OUI79245.1"/>
    </source>
</evidence>
<comment type="caution">
    <text evidence="1">The sequence shown here is derived from an EMBL/GenBank/DDBJ whole genome shotgun (WGS) entry which is preliminary data.</text>
</comment>
<dbReference type="EMBL" id="JOMO01000099">
    <property type="protein sequence ID" value="OUI79245.1"/>
    <property type="molecule type" value="Genomic_DNA"/>
</dbReference>
<organism evidence="1 2">
    <name type="scientific">Acetobacter orientalis</name>
    <dbReference type="NCBI Taxonomy" id="146474"/>
    <lineage>
        <taxon>Bacteria</taxon>
        <taxon>Pseudomonadati</taxon>
        <taxon>Pseudomonadota</taxon>
        <taxon>Alphaproteobacteria</taxon>
        <taxon>Acetobacterales</taxon>
        <taxon>Acetobacteraceae</taxon>
        <taxon>Acetobacter</taxon>
    </lineage>
</organism>
<dbReference type="Proteomes" id="UP000194639">
    <property type="component" value="Unassembled WGS sequence"/>
</dbReference>
<sequence>MEDTTKTWGIRGISADVRQAVITQSQKQGMKAGEWLTLAILEKIRQDRNAGKALVATNGKPAVSAEDASAVLALLERLQGMGIEPPERMKKQATMLVRKCISSVRKGTSARQEMGSV</sequence>
<name>A0A251ZX57_9PROT</name>
<dbReference type="RefSeq" id="WP_086553272.1">
    <property type="nucleotide sequence ID" value="NZ_JOMO01000099.1"/>
</dbReference>
<reference evidence="1 2" key="1">
    <citation type="submission" date="2014-06" db="EMBL/GenBank/DDBJ databases">
        <authorList>
            <person name="Ju J."/>
            <person name="Zhang J."/>
        </authorList>
    </citation>
    <scope>NUCLEOTIDE SEQUENCE [LARGE SCALE GENOMIC DNA]</scope>
    <source>
        <strain evidence="1">DmW_045</strain>
    </source>
</reference>
<proteinExistence type="predicted"/>
<dbReference type="AlphaFoldDB" id="A0A251ZX57"/>
<protein>
    <submittedName>
        <fullName evidence="1">Uncharacterized protein</fullName>
    </submittedName>
</protein>
<accession>A0A251ZX57</accession>